<evidence type="ECO:0000259" key="10">
    <source>
        <dbReference type="PROSITE" id="PS50157"/>
    </source>
</evidence>
<dbReference type="PANTHER" id="PTHR24388:SF53">
    <property type="entry name" value="CHORION TRANSCRIPTION FACTOR CF2-RELATED"/>
    <property type="match status" value="1"/>
</dbReference>
<dbReference type="Pfam" id="PF13913">
    <property type="entry name" value="zf-C2HC_2"/>
    <property type="match status" value="1"/>
</dbReference>
<evidence type="ECO:0000256" key="4">
    <source>
        <dbReference type="ARBA" id="ARBA00022771"/>
    </source>
</evidence>
<comment type="similarity">
    <text evidence="1">Belongs to the krueppel C2H2-type zinc-finger protein family.</text>
</comment>
<name>A0AAR5Q3S1_DENPD</name>
<feature type="domain" description="C2H2-type" evidence="10">
    <location>
        <begin position="454"/>
        <end position="481"/>
    </location>
</feature>
<organism evidence="12 13">
    <name type="scientific">Dendroctonus ponderosae</name>
    <name type="common">Mountain pine beetle</name>
    <dbReference type="NCBI Taxonomy" id="77166"/>
    <lineage>
        <taxon>Eukaryota</taxon>
        <taxon>Metazoa</taxon>
        <taxon>Ecdysozoa</taxon>
        <taxon>Arthropoda</taxon>
        <taxon>Hexapoda</taxon>
        <taxon>Insecta</taxon>
        <taxon>Pterygota</taxon>
        <taxon>Neoptera</taxon>
        <taxon>Endopterygota</taxon>
        <taxon>Coleoptera</taxon>
        <taxon>Polyphaga</taxon>
        <taxon>Cucujiformia</taxon>
        <taxon>Curculionidae</taxon>
        <taxon>Scolytinae</taxon>
        <taxon>Dendroctonus</taxon>
    </lineage>
</organism>
<feature type="domain" description="C2H2-type" evidence="10">
    <location>
        <begin position="335"/>
        <end position="363"/>
    </location>
</feature>
<dbReference type="FunFam" id="3.30.160.60:FF:000624">
    <property type="entry name" value="zinc finger protein 697"/>
    <property type="match status" value="1"/>
</dbReference>
<dbReference type="GO" id="GO:0005634">
    <property type="term" value="C:nucleus"/>
    <property type="evidence" value="ECO:0007669"/>
    <property type="project" value="InterPro"/>
</dbReference>
<keyword evidence="6" id="KW-0539">Nucleus</keyword>
<feature type="domain" description="C2H2-type" evidence="10">
    <location>
        <begin position="510"/>
        <end position="537"/>
    </location>
</feature>
<sequence length="624" mass="71874">MKLDKICRACLVQKTDLKNLFDACIPNMIMSFTSIQLIQGDGLPHQICTQCLRDVNRAFCFKQKCEKSDNTLRSYVHNISFNNEINQICDISNEIVNGSNMLPDDNILPSCNSGKLMSSCSVIPNTNNLLPHDAINMMSDANAISTSMSAISNTIAASMNSLDNDALNHNGIHDIESMNTVRNDLFVSSEVLQQSSFFQDIFNYPGNQSLVENFTKTHADVSDLAETMQSLQTIAEQYLPESWENDNQICPINAEDTPNNFNLIENIYKCQFCGDSFKDSWSLDEHTKSQVCQDKFLSTNITNELTKSMLLEYTFDTNSKDNFMFENIEPIRQNLLCDICDRTFTDQKYLKKHLKDIHFIDTTSVQEEKKNICNLCGKRYKNSKILLLHMRSHTGERPLKCEICSRTFALPSSLQKHRRIHREKQYECNICGKRFNQQSNVNTHILIHSGQKPHHCITCGKRFATNTNLEVHKRIHTGVKPFVCTFCDKAFISSTQLKKHMMVHTGEKPYSCWICGQSFRRKETRDTHVRYHTRERSFGCKVCEKKYISKSHLRDHMKTNHMSEHEGKFDYCMICSKKFSSLKTLKAHIRSHTGQKPFACNFCEKCYPSRKSLNLHVKTNHSPR</sequence>
<dbReference type="PANTHER" id="PTHR24388">
    <property type="entry name" value="ZINC FINGER PROTEIN"/>
    <property type="match status" value="1"/>
</dbReference>
<feature type="domain" description="C2H2-type" evidence="10">
    <location>
        <begin position="371"/>
        <end position="398"/>
    </location>
</feature>
<evidence type="ECO:0000256" key="3">
    <source>
        <dbReference type="ARBA" id="ARBA00022737"/>
    </source>
</evidence>
<dbReference type="FunFam" id="3.30.160.60:FF:000110">
    <property type="entry name" value="Zinc finger protein-like"/>
    <property type="match status" value="1"/>
</dbReference>
<feature type="domain" description="C2H2-type" evidence="10">
    <location>
        <begin position="570"/>
        <end position="597"/>
    </location>
</feature>
<dbReference type="PROSITE" id="PS50157">
    <property type="entry name" value="ZINC_FINGER_C2H2_2"/>
    <property type="match status" value="11"/>
</dbReference>
<protein>
    <recommendedName>
        <fullName evidence="14">Protein krueppel</fullName>
    </recommendedName>
</protein>
<feature type="domain" description="ZAD" evidence="11">
    <location>
        <begin position="5"/>
        <end position="75"/>
    </location>
</feature>
<evidence type="ECO:0000256" key="1">
    <source>
        <dbReference type="ARBA" id="ARBA00006991"/>
    </source>
</evidence>
<dbReference type="PROSITE" id="PS51915">
    <property type="entry name" value="ZAD"/>
    <property type="match status" value="1"/>
</dbReference>
<dbReference type="SMART" id="SM00868">
    <property type="entry name" value="zf-AD"/>
    <property type="match status" value="1"/>
</dbReference>
<feature type="binding site" evidence="9">
    <location>
        <position position="10"/>
    </location>
    <ligand>
        <name>Zn(2+)</name>
        <dbReference type="ChEBI" id="CHEBI:29105"/>
    </ligand>
</feature>
<keyword evidence="2 9" id="KW-0479">Metal-binding</keyword>
<evidence type="ECO:0000256" key="5">
    <source>
        <dbReference type="ARBA" id="ARBA00022833"/>
    </source>
</evidence>
<evidence type="ECO:0000256" key="2">
    <source>
        <dbReference type="ARBA" id="ARBA00022723"/>
    </source>
</evidence>
<feature type="binding site" evidence="9">
    <location>
        <position position="48"/>
    </location>
    <ligand>
        <name>Zn(2+)</name>
        <dbReference type="ChEBI" id="CHEBI:29105"/>
    </ligand>
</feature>
<dbReference type="Pfam" id="PF00096">
    <property type="entry name" value="zf-C2H2"/>
    <property type="match status" value="6"/>
</dbReference>
<dbReference type="FunFam" id="3.30.160.60:FF:000630">
    <property type="entry name" value="Zinc finger protein 180"/>
    <property type="match status" value="1"/>
</dbReference>
<dbReference type="Proteomes" id="UP000019118">
    <property type="component" value="Unassembled WGS sequence"/>
</dbReference>
<feature type="domain" description="C2H2-type" evidence="10">
    <location>
        <begin position="598"/>
        <end position="624"/>
    </location>
</feature>
<feature type="domain" description="C2H2-type" evidence="10">
    <location>
        <begin position="426"/>
        <end position="453"/>
    </location>
</feature>
<dbReference type="GO" id="GO:0000978">
    <property type="term" value="F:RNA polymerase II cis-regulatory region sequence-specific DNA binding"/>
    <property type="evidence" value="ECO:0007669"/>
    <property type="project" value="TreeGrafter"/>
</dbReference>
<dbReference type="SUPFAM" id="SSF57716">
    <property type="entry name" value="Glucocorticoid receptor-like (DNA-binding domain)"/>
    <property type="match status" value="1"/>
</dbReference>
<evidence type="ECO:0008006" key="14">
    <source>
        <dbReference type="Google" id="ProtNLM"/>
    </source>
</evidence>
<dbReference type="Gene3D" id="3.40.1800.20">
    <property type="match status" value="1"/>
</dbReference>
<feature type="domain" description="C2H2-type" evidence="10">
    <location>
        <begin position="482"/>
        <end position="509"/>
    </location>
</feature>
<evidence type="ECO:0000313" key="12">
    <source>
        <dbReference type="EnsemblMetazoa" id="XP_019767873.1"/>
    </source>
</evidence>
<evidence type="ECO:0000259" key="11">
    <source>
        <dbReference type="PROSITE" id="PS51915"/>
    </source>
</evidence>
<feature type="domain" description="C2H2-type" evidence="10">
    <location>
        <begin position="538"/>
        <end position="566"/>
    </location>
</feature>
<dbReference type="GO" id="GO:0000981">
    <property type="term" value="F:DNA-binding transcription factor activity, RNA polymerase II-specific"/>
    <property type="evidence" value="ECO:0007669"/>
    <property type="project" value="TreeGrafter"/>
</dbReference>
<evidence type="ECO:0000256" key="8">
    <source>
        <dbReference type="PROSITE-ProRule" id="PRU00042"/>
    </source>
</evidence>
<feature type="binding site" evidence="9">
    <location>
        <position position="51"/>
    </location>
    <ligand>
        <name>Zn(2+)</name>
        <dbReference type="ChEBI" id="CHEBI:29105"/>
    </ligand>
</feature>
<evidence type="ECO:0000313" key="13">
    <source>
        <dbReference type="Proteomes" id="UP000019118"/>
    </source>
</evidence>
<proteinExistence type="inferred from homology"/>
<dbReference type="PROSITE" id="PS00028">
    <property type="entry name" value="ZINC_FINGER_C2H2_1"/>
    <property type="match status" value="10"/>
</dbReference>
<evidence type="ECO:0000256" key="6">
    <source>
        <dbReference type="ARBA" id="ARBA00023242"/>
    </source>
</evidence>
<dbReference type="AlphaFoldDB" id="A0AAR5Q3S1"/>
<feature type="domain" description="C2H2-type" evidence="10">
    <location>
        <begin position="399"/>
        <end position="426"/>
    </location>
</feature>
<dbReference type="FunFam" id="3.30.160.60:FF:001442">
    <property type="entry name" value="zinc finger protein 696"/>
    <property type="match status" value="1"/>
</dbReference>
<feature type="binding site" evidence="9">
    <location>
        <position position="7"/>
    </location>
    <ligand>
        <name>Zn(2+)</name>
        <dbReference type="ChEBI" id="CHEBI:29105"/>
    </ligand>
</feature>
<dbReference type="SMART" id="SM00355">
    <property type="entry name" value="ZnF_C2H2"/>
    <property type="match status" value="11"/>
</dbReference>
<reference evidence="12" key="2">
    <citation type="submission" date="2024-08" db="UniProtKB">
        <authorList>
            <consortium name="EnsemblMetazoa"/>
        </authorList>
    </citation>
    <scope>IDENTIFICATION</scope>
</reference>
<dbReference type="Gene3D" id="3.30.160.60">
    <property type="entry name" value="Classic Zinc Finger"/>
    <property type="match status" value="10"/>
</dbReference>
<keyword evidence="3" id="KW-0677">Repeat</keyword>
<dbReference type="GeneID" id="109542866"/>
<dbReference type="Pfam" id="PF13912">
    <property type="entry name" value="zf-C2H2_6"/>
    <property type="match status" value="1"/>
</dbReference>
<dbReference type="KEGG" id="dpa:109542866"/>
<feature type="domain" description="C2H2-type" evidence="10">
    <location>
        <begin position="268"/>
        <end position="295"/>
    </location>
</feature>
<keyword evidence="5 9" id="KW-0862">Zinc</keyword>
<accession>A0AAR5Q3S1</accession>
<evidence type="ECO:0000256" key="7">
    <source>
        <dbReference type="ARBA" id="ARBA00037948"/>
    </source>
</evidence>
<keyword evidence="13" id="KW-1185">Reference proteome</keyword>
<dbReference type="InterPro" id="IPR013087">
    <property type="entry name" value="Znf_C2H2_type"/>
</dbReference>
<keyword evidence="4 8" id="KW-0863">Zinc-finger</keyword>
<dbReference type="SUPFAM" id="SSF57667">
    <property type="entry name" value="beta-beta-alpha zinc fingers"/>
    <property type="match status" value="6"/>
</dbReference>
<dbReference type="GO" id="GO:0008270">
    <property type="term" value="F:zinc ion binding"/>
    <property type="evidence" value="ECO:0007669"/>
    <property type="project" value="UniProtKB-UniRule"/>
</dbReference>
<dbReference type="EnsemblMetazoa" id="XM_019912314.1">
    <property type="protein sequence ID" value="XP_019767873.1"/>
    <property type="gene ID" value="LOC109542866"/>
</dbReference>
<dbReference type="FunFam" id="3.30.160.60:FF:000557">
    <property type="entry name" value="zinc finger and SCAN domain-containing protein 29"/>
    <property type="match status" value="1"/>
</dbReference>
<evidence type="ECO:0000256" key="9">
    <source>
        <dbReference type="PROSITE-ProRule" id="PRU01263"/>
    </source>
</evidence>
<dbReference type="InterPro" id="IPR036236">
    <property type="entry name" value="Znf_C2H2_sf"/>
</dbReference>
<dbReference type="InterPro" id="IPR050527">
    <property type="entry name" value="Snail/Krueppel_Znf"/>
</dbReference>
<dbReference type="InterPro" id="IPR012934">
    <property type="entry name" value="Znf_AD"/>
</dbReference>
<reference evidence="13" key="1">
    <citation type="journal article" date="2013" name="Genome Biol.">
        <title>Draft genome of the mountain pine beetle, Dendroctonus ponderosae Hopkins, a major forest pest.</title>
        <authorList>
            <person name="Keeling C.I."/>
            <person name="Yuen M.M."/>
            <person name="Liao N.Y."/>
            <person name="Docking T.R."/>
            <person name="Chan S.K."/>
            <person name="Taylor G.A."/>
            <person name="Palmquist D.L."/>
            <person name="Jackman S.D."/>
            <person name="Nguyen A."/>
            <person name="Li M."/>
            <person name="Henderson H."/>
            <person name="Janes J.K."/>
            <person name="Zhao Y."/>
            <person name="Pandoh P."/>
            <person name="Moore R."/>
            <person name="Sperling F.A."/>
            <person name="Huber D.P."/>
            <person name="Birol I."/>
            <person name="Jones S.J."/>
            <person name="Bohlmann J."/>
        </authorList>
    </citation>
    <scope>NUCLEOTIDE SEQUENCE</scope>
</reference>
<dbReference type="Pfam" id="PF07776">
    <property type="entry name" value="zf-AD"/>
    <property type="match status" value="1"/>
</dbReference>
<comment type="similarity">
    <text evidence="7">Belongs to the snail C2H2-type zinc-finger protein family.</text>
</comment>